<evidence type="ECO:0000313" key="2">
    <source>
        <dbReference type="EMBL" id="MCK0085506.1"/>
    </source>
</evidence>
<dbReference type="InterPro" id="IPR009839">
    <property type="entry name" value="SseB_N"/>
</dbReference>
<dbReference type="EMBL" id="JAQLGM010000079">
    <property type="protein sequence ID" value="MDB2002549.1"/>
    <property type="molecule type" value="Genomic_DNA"/>
</dbReference>
<dbReference type="EMBL" id="JAINVB010000001">
    <property type="protein sequence ID" value="MCK0085506.1"/>
    <property type="molecule type" value="Genomic_DNA"/>
</dbReference>
<dbReference type="Proteomes" id="UP001300871">
    <property type="component" value="Unassembled WGS sequence"/>
</dbReference>
<reference evidence="3" key="2">
    <citation type="submission" date="2023-01" db="EMBL/GenBank/DDBJ databases">
        <title>Human gut microbiome strain richness.</title>
        <authorList>
            <person name="Chen-Liaw A."/>
        </authorList>
    </citation>
    <scope>NUCLEOTIDE SEQUENCE</scope>
    <source>
        <strain evidence="3">B1_m1001713B170214d0_201011</strain>
    </source>
</reference>
<organism evidence="2 4">
    <name type="scientific">Clostridium symbiosum</name>
    <name type="common">Bacteroides symbiosus</name>
    <dbReference type="NCBI Taxonomy" id="1512"/>
    <lineage>
        <taxon>Bacteria</taxon>
        <taxon>Bacillati</taxon>
        <taxon>Bacillota</taxon>
        <taxon>Clostridia</taxon>
        <taxon>Lachnospirales</taxon>
        <taxon>Lachnospiraceae</taxon>
        <taxon>Otoolea</taxon>
    </lineage>
</organism>
<reference evidence="2" key="1">
    <citation type="journal article" date="2022" name="Cell Host Microbe">
        <title>Colonization of the live biotherapeutic product VE303 and modulation of the microbiota and metabolites in healthy volunteers.</title>
        <authorList>
            <person name="Dsouza M."/>
            <person name="Menon R."/>
            <person name="Crossette E."/>
            <person name="Bhattarai S.K."/>
            <person name="Schneider J."/>
            <person name="Kim Y.G."/>
            <person name="Reddy S."/>
            <person name="Caballero S."/>
            <person name="Felix C."/>
            <person name="Cornacchione L."/>
            <person name="Hendrickson J."/>
            <person name="Watson A.R."/>
            <person name="Minot S.S."/>
            <person name="Greenfield N."/>
            <person name="Schopf L."/>
            <person name="Szabady R."/>
            <person name="Patarroyo J."/>
            <person name="Smith W."/>
            <person name="Harrison P."/>
            <person name="Kuijper E.J."/>
            <person name="Kelly C.P."/>
            <person name="Olle B."/>
            <person name="Bobilev D."/>
            <person name="Silber J.L."/>
            <person name="Bucci V."/>
            <person name="Roberts B."/>
            <person name="Faith J."/>
            <person name="Norman J.M."/>
        </authorList>
    </citation>
    <scope>NUCLEOTIDE SEQUENCE</scope>
    <source>
        <strain evidence="2">VE303-04</strain>
    </source>
</reference>
<gene>
    <name evidence="2" type="ORF">K5I21_06390</name>
    <name evidence="3" type="ORF">PM006_20315</name>
</gene>
<dbReference type="RefSeq" id="WP_003503635.1">
    <property type="nucleotide sequence ID" value="NZ_CABHNX010000261.1"/>
</dbReference>
<name>A0AAW5F2V7_CLOSY</name>
<proteinExistence type="predicted"/>
<dbReference type="AlphaFoldDB" id="A0AAW5F2V7"/>
<comment type="caution">
    <text evidence="2">The sequence shown here is derived from an EMBL/GenBank/DDBJ whole genome shotgun (WGS) entry which is preliminary data.</text>
</comment>
<dbReference type="Proteomes" id="UP001203136">
    <property type="component" value="Unassembled WGS sequence"/>
</dbReference>
<evidence type="ECO:0000313" key="3">
    <source>
        <dbReference type="EMBL" id="MDB2002549.1"/>
    </source>
</evidence>
<accession>A0AAW5F2V7</accession>
<dbReference type="GeneID" id="57971326"/>
<evidence type="ECO:0000313" key="4">
    <source>
        <dbReference type="Proteomes" id="UP001203136"/>
    </source>
</evidence>
<evidence type="ECO:0000259" key="1">
    <source>
        <dbReference type="Pfam" id="PF07179"/>
    </source>
</evidence>
<feature type="domain" description="SseB protein N-terminal" evidence="1">
    <location>
        <begin position="148"/>
        <end position="246"/>
    </location>
</feature>
<protein>
    <submittedName>
        <fullName evidence="2">SseB family protein</fullName>
    </submittedName>
</protein>
<sequence length="260" mass="29926">MKTINELIKSYLENEDKAVFGEILDVIRTGDSLFAVAARVTNNFFMGAENAKPAAYIFSSKAFADEFVKELKWEGYEVKSLEIRAAQRIGFFNDLYRSGFEAIVVDKGQESLTMSLFSIVEKPEDNGDIIVNPSLMRAAAQFYQELSRKRAVKPMQDMMCSEIYHAKFLLPSESRNERAYPIITDNKGMKFYPVFTDHIEFGKFDKKQKYQTELVKFRDLKKLVRKVDGIVVNPFGFGLRLDREKIDNIEKECSTLKVVK</sequence>
<dbReference type="Pfam" id="PF07179">
    <property type="entry name" value="SseB"/>
    <property type="match status" value="1"/>
</dbReference>